<evidence type="ECO:0000256" key="6">
    <source>
        <dbReference type="ARBA" id="ARBA00023027"/>
    </source>
</evidence>
<dbReference type="CDD" id="cd07570">
    <property type="entry name" value="GAT_Gln-NAD-synth"/>
    <property type="match status" value="1"/>
</dbReference>
<dbReference type="CDD" id="cd00553">
    <property type="entry name" value="NAD_synthase"/>
    <property type="match status" value="1"/>
</dbReference>
<name>A0ABP8SGT0_9ACTN</name>
<dbReference type="PANTHER" id="PTHR23090">
    <property type="entry name" value="NH 3 /GLUTAMINE-DEPENDENT NAD + SYNTHETASE"/>
    <property type="match status" value="1"/>
</dbReference>
<keyword evidence="5 7" id="KW-0067">ATP-binding</keyword>
<keyword evidence="3 7" id="KW-0436">Ligase</keyword>
<dbReference type="InterPro" id="IPR022310">
    <property type="entry name" value="NAD/GMP_synthase"/>
</dbReference>
<dbReference type="InterPro" id="IPR036526">
    <property type="entry name" value="C-N_Hydrolase_sf"/>
</dbReference>
<feature type="region of interest" description="Disordered" evidence="10">
    <location>
        <begin position="480"/>
        <end position="503"/>
    </location>
</feature>
<keyword evidence="13" id="KW-1185">Reference proteome</keyword>
<evidence type="ECO:0000256" key="2">
    <source>
        <dbReference type="ARBA" id="ARBA00007145"/>
    </source>
</evidence>
<comment type="pathway">
    <text evidence="1 7 8">Cofactor biosynthesis; NAD(+) biosynthesis; NAD(+) from deamido-NAD(+) (L-Gln route): step 1/1.</text>
</comment>
<dbReference type="InterPro" id="IPR014445">
    <property type="entry name" value="Gln-dep_NAD_synthase"/>
</dbReference>
<evidence type="ECO:0000259" key="11">
    <source>
        <dbReference type="PROSITE" id="PS50263"/>
    </source>
</evidence>
<dbReference type="NCBIfam" id="TIGR00552">
    <property type="entry name" value="nadE"/>
    <property type="match status" value="1"/>
</dbReference>
<comment type="caution">
    <text evidence="7">Lacks conserved residue(s) required for the propagation of feature annotation.</text>
</comment>
<dbReference type="InterPro" id="IPR003694">
    <property type="entry name" value="NAD_synthase"/>
</dbReference>
<dbReference type="InterPro" id="IPR003010">
    <property type="entry name" value="C-N_Hydrolase"/>
</dbReference>
<dbReference type="Pfam" id="PF00795">
    <property type="entry name" value="CN_hydrolase"/>
    <property type="match status" value="1"/>
</dbReference>
<dbReference type="PANTHER" id="PTHR23090:SF9">
    <property type="entry name" value="GLUTAMINE-DEPENDENT NAD(+) SYNTHETASE"/>
    <property type="match status" value="1"/>
</dbReference>
<organism evidence="12 13">
    <name type="scientific">Micromonospora coerulea</name>
    <dbReference type="NCBI Taxonomy" id="47856"/>
    <lineage>
        <taxon>Bacteria</taxon>
        <taxon>Bacillati</taxon>
        <taxon>Actinomycetota</taxon>
        <taxon>Actinomycetes</taxon>
        <taxon>Micromonosporales</taxon>
        <taxon>Micromonosporaceae</taxon>
        <taxon>Micromonospora</taxon>
    </lineage>
</organism>
<comment type="catalytic activity">
    <reaction evidence="7 8">
        <text>deamido-NAD(+) + L-glutamine + ATP + H2O = L-glutamate + AMP + diphosphate + NAD(+) + H(+)</text>
        <dbReference type="Rhea" id="RHEA:24384"/>
        <dbReference type="ChEBI" id="CHEBI:15377"/>
        <dbReference type="ChEBI" id="CHEBI:15378"/>
        <dbReference type="ChEBI" id="CHEBI:29985"/>
        <dbReference type="ChEBI" id="CHEBI:30616"/>
        <dbReference type="ChEBI" id="CHEBI:33019"/>
        <dbReference type="ChEBI" id="CHEBI:57540"/>
        <dbReference type="ChEBI" id="CHEBI:58359"/>
        <dbReference type="ChEBI" id="CHEBI:58437"/>
        <dbReference type="ChEBI" id="CHEBI:456215"/>
        <dbReference type="EC" id="6.3.5.1"/>
    </reaction>
</comment>
<evidence type="ECO:0000256" key="7">
    <source>
        <dbReference type="HAMAP-Rule" id="MF_02090"/>
    </source>
</evidence>
<dbReference type="SUPFAM" id="SSF56317">
    <property type="entry name" value="Carbon-nitrogen hydrolase"/>
    <property type="match status" value="1"/>
</dbReference>
<evidence type="ECO:0000313" key="12">
    <source>
        <dbReference type="EMBL" id="GAA4567662.1"/>
    </source>
</evidence>
<feature type="binding site" evidence="7">
    <location>
        <position position="440"/>
    </location>
    <ligand>
        <name>deamido-NAD(+)</name>
        <dbReference type="ChEBI" id="CHEBI:58437"/>
        <note>ligand shared between two neighboring subunits</note>
    </ligand>
</feature>
<keyword evidence="6 7" id="KW-0520">NAD</keyword>
<feature type="binding site" evidence="7">
    <location>
        <position position="133"/>
    </location>
    <ligand>
        <name>L-glutamine</name>
        <dbReference type="ChEBI" id="CHEBI:58359"/>
    </ligand>
</feature>
<dbReference type="RefSeq" id="WP_346118385.1">
    <property type="nucleotide sequence ID" value="NZ_BAABGU010000009.1"/>
</dbReference>
<evidence type="ECO:0000313" key="13">
    <source>
        <dbReference type="Proteomes" id="UP001500307"/>
    </source>
</evidence>
<feature type="binding site" evidence="7">
    <location>
        <position position="190"/>
    </location>
    <ligand>
        <name>L-glutamine</name>
        <dbReference type="ChEBI" id="CHEBI:58359"/>
    </ligand>
</feature>
<feature type="binding site" evidence="7">
    <location>
        <position position="411"/>
    </location>
    <ligand>
        <name>deamido-NAD(+)</name>
        <dbReference type="ChEBI" id="CHEBI:58437"/>
        <note>ligand shared between two neighboring subunits</note>
    </ligand>
</feature>
<dbReference type="PIRSF" id="PIRSF006630">
    <property type="entry name" value="NADS_GAT"/>
    <property type="match status" value="1"/>
</dbReference>
<comment type="caution">
    <text evidence="12">The sequence shown here is derived from an EMBL/GenBank/DDBJ whole genome shotgun (WGS) entry which is preliminary data.</text>
</comment>
<gene>
    <name evidence="7" type="primary">nadE</name>
    <name evidence="12" type="ORF">GCM10023176_20390</name>
</gene>
<dbReference type="HAMAP" id="MF_02090">
    <property type="entry name" value="NadE_glutamine_dep"/>
    <property type="match status" value="1"/>
</dbReference>
<dbReference type="Pfam" id="PF02540">
    <property type="entry name" value="NAD_synthase"/>
    <property type="match status" value="1"/>
</dbReference>
<keyword evidence="4 7" id="KW-0547">Nucleotide-binding</keyword>
<evidence type="ECO:0000256" key="3">
    <source>
        <dbReference type="ARBA" id="ARBA00022598"/>
    </source>
</evidence>
<feature type="active site" description="Nucleophile; for glutaminase activity" evidence="7">
    <location>
        <position position="163"/>
    </location>
</feature>
<dbReference type="Proteomes" id="UP001500307">
    <property type="component" value="Unassembled WGS sequence"/>
</dbReference>
<feature type="binding site" evidence="7">
    <location>
        <begin position="334"/>
        <end position="341"/>
    </location>
    <ligand>
        <name>ATP</name>
        <dbReference type="ChEBI" id="CHEBI:30616"/>
    </ligand>
</feature>
<feature type="binding site" evidence="7">
    <location>
        <position position="196"/>
    </location>
    <ligand>
        <name>L-glutamine</name>
        <dbReference type="ChEBI" id="CHEBI:58359"/>
    </ligand>
</feature>
<dbReference type="InterPro" id="IPR014729">
    <property type="entry name" value="Rossmann-like_a/b/a_fold"/>
</dbReference>
<dbReference type="NCBIfam" id="NF010588">
    <property type="entry name" value="PRK13981.1"/>
    <property type="match status" value="1"/>
</dbReference>
<dbReference type="EC" id="6.3.5.1" evidence="7 8"/>
<evidence type="ECO:0000256" key="9">
    <source>
        <dbReference type="RuleBase" id="RU003811"/>
    </source>
</evidence>
<feature type="active site" description="For glutaminase activity" evidence="7">
    <location>
        <position position="127"/>
    </location>
</feature>
<dbReference type="Gene3D" id="3.60.110.10">
    <property type="entry name" value="Carbon-nitrogen hydrolase"/>
    <property type="match status" value="1"/>
</dbReference>
<reference evidence="13" key="1">
    <citation type="journal article" date="2019" name="Int. J. Syst. Evol. Microbiol.">
        <title>The Global Catalogue of Microorganisms (GCM) 10K type strain sequencing project: providing services to taxonomists for standard genome sequencing and annotation.</title>
        <authorList>
            <consortium name="The Broad Institute Genomics Platform"/>
            <consortium name="The Broad Institute Genome Sequencing Center for Infectious Disease"/>
            <person name="Wu L."/>
            <person name="Ma J."/>
        </authorList>
    </citation>
    <scope>NUCLEOTIDE SEQUENCE [LARGE SCALE GENOMIC DNA]</scope>
    <source>
        <strain evidence="13">JCM 3175</strain>
    </source>
</reference>
<feature type="binding site" evidence="7">
    <location>
        <position position="435"/>
    </location>
    <ligand>
        <name>ATP</name>
        <dbReference type="ChEBI" id="CHEBI:30616"/>
    </ligand>
</feature>
<evidence type="ECO:0000256" key="4">
    <source>
        <dbReference type="ARBA" id="ARBA00022741"/>
    </source>
</evidence>
<dbReference type="Gene3D" id="3.40.50.620">
    <property type="entry name" value="HUPs"/>
    <property type="match status" value="1"/>
</dbReference>
<dbReference type="SUPFAM" id="SSF52402">
    <property type="entry name" value="Adenine nucleotide alpha hydrolases-like"/>
    <property type="match status" value="1"/>
</dbReference>
<feature type="binding site" evidence="7">
    <location>
        <position position="556"/>
    </location>
    <ligand>
        <name>deamido-NAD(+)</name>
        <dbReference type="ChEBI" id="CHEBI:58437"/>
        <note>ligand shared between two neighboring subunits</note>
    </ligand>
</feature>
<evidence type="ECO:0000256" key="10">
    <source>
        <dbReference type="SAM" id="MobiDB-lite"/>
    </source>
</evidence>
<proteinExistence type="inferred from homology"/>
<feature type="active site" description="Proton acceptor; for glutaminase activity" evidence="7">
    <location>
        <position position="44"/>
    </location>
</feature>
<evidence type="ECO:0000256" key="8">
    <source>
        <dbReference type="PIRNR" id="PIRNR006630"/>
    </source>
</evidence>
<evidence type="ECO:0000256" key="1">
    <source>
        <dbReference type="ARBA" id="ARBA00005188"/>
    </source>
</evidence>
<dbReference type="PROSITE" id="PS50263">
    <property type="entry name" value="CN_HYDROLASE"/>
    <property type="match status" value="1"/>
</dbReference>
<comment type="function">
    <text evidence="7">Catalyzes the ATP-dependent amidation of deamido-NAD to form NAD. Uses L-glutamine as a nitrogen source.</text>
</comment>
<evidence type="ECO:0000256" key="5">
    <source>
        <dbReference type="ARBA" id="ARBA00022840"/>
    </source>
</evidence>
<feature type="domain" description="CN hydrolase" evidence="11">
    <location>
        <begin position="4"/>
        <end position="262"/>
    </location>
</feature>
<comment type="similarity">
    <text evidence="9">Belongs to the NAD synthetase family.</text>
</comment>
<accession>A0ABP8SGT0</accession>
<protein>
    <recommendedName>
        <fullName evidence="7 8">Glutamine-dependent NAD(+) synthetase</fullName>
        <ecNumber evidence="7 8">6.3.5.1</ecNumber>
    </recommendedName>
    <alternativeName>
        <fullName evidence="7 8">NAD(+) synthase [glutamine-hydrolyzing]</fullName>
    </alternativeName>
</protein>
<sequence length="587" mass="62870">MPTLRLALCQVNPTVGDLAGNADLVRSWTRKAADAGAQLALFPELMLTGYPVEDLVFRRSFVAASRAGLQRLAADLAADGLGELPVLVGYLDADGPPQISPDAEPGRGARNAAALLHRGAVVATYFKHHLPNYGVFDEDRYFVSGDTLTVVRIGGVDVALTICEDLWQAGGPFAVARQAGVGLVLNINGSPYELNKDDVRLPLVQRRAAEAGASIAYVNMVGGQDELVYDGDSMIVGADGTLLARAPQFVEHLLVHDVELPPAKEPVDPGQQLADDMRIVRAKVSDILPPAPTGELARGGIIEPVADEAEVWQALVLGLRDYVNKNRFPSVVLGLSGGIDSAVSAAIAVDALGAERVVGVSLPSQHSSEHSRADAEELAKRTGLDYRIEPIQPMVDAYLANMSLSGVTVENLQARVRGVILMALSNQEGHLVLTTGNKSELAVGYSTLYGDSVGGYNPVKDVWKTLIWRLAKWRNADAARRGETAPIPENSIGKPPSAELSPGQLDSDTLPAYDVLDPILIGYVDGDLGREGLIESGHDPAIVDRVLRMVDTAEYKRRQSAPGTKISIKAFGRDRRLPITNRWREHG</sequence>
<dbReference type="EMBL" id="BAABGU010000009">
    <property type="protein sequence ID" value="GAA4567662.1"/>
    <property type="molecule type" value="Genomic_DNA"/>
</dbReference>
<comment type="similarity">
    <text evidence="2 7 8">In the C-terminal section; belongs to the NAD synthetase family.</text>
</comment>